<dbReference type="PANTHER" id="PTHR15858:SF0">
    <property type="entry name" value="IMMEDIATE EARLY RESPONSE 3-INTERACTING PROTEIN 1"/>
    <property type="match status" value="1"/>
</dbReference>
<keyword evidence="4" id="KW-0653">Protein transport</keyword>
<accession>A0A0B2UJ93</accession>
<evidence type="ECO:0000256" key="8">
    <source>
        <dbReference type="SAM" id="Phobius"/>
    </source>
</evidence>
<dbReference type="GO" id="GO:0000139">
    <property type="term" value="C:Golgi membrane"/>
    <property type="evidence" value="ECO:0007669"/>
    <property type="project" value="TreeGrafter"/>
</dbReference>
<evidence type="ECO:0000256" key="5">
    <source>
        <dbReference type="ARBA" id="ARBA00022989"/>
    </source>
</evidence>
<keyword evidence="6 8" id="KW-0472">Membrane</keyword>
<evidence type="ECO:0000256" key="3">
    <source>
        <dbReference type="ARBA" id="ARBA00022692"/>
    </source>
</evidence>
<keyword evidence="2" id="KW-0813">Transport</keyword>
<dbReference type="AlphaFoldDB" id="A0A0B2UJ93"/>
<proteinExistence type="inferred from homology"/>
<dbReference type="InParanoid" id="A0A0B2UJ93"/>
<dbReference type="Proteomes" id="UP000031056">
    <property type="component" value="Unassembled WGS sequence"/>
</dbReference>
<keyword evidence="3 8" id="KW-0812">Transmembrane</keyword>
<dbReference type="GO" id="GO:0030134">
    <property type="term" value="C:COPII-coated ER to Golgi transport vesicle"/>
    <property type="evidence" value="ECO:0007669"/>
    <property type="project" value="TreeGrafter"/>
</dbReference>
<dbReference type="PANTHER" id="PTHR15858">
    <property type="entry name" value="IMMEDIATE EARLY RESPONSE 3-INTERACTING PROTEIN 1"/>
    <property type="match status" value="1"/>
</dbReference>
<dbReference type="Pfam" id="PF08571">
    <property type="entry name" value="Yos1"/>
    <property type="match status" value="1"/>
</dbReference>
<dbReference type="GeneID" id="26262449"/>
<dbReference type="HOGENOM" id="CLU_152125_2_0_1"/>
<dbReference type="FunCoup" id="A0A0B2UJ93">
    <property type="interactions" value="53"/>
</dbReference>
<comment type="similarity">
    <text evidence="7">Belongs to the YOS1 family.</text>
</comment>
<organism evidence="9 10">
    <name type="scientific">Ordospora colligata OC4</name>
    <dbReference type="NCBI Taxonomy" id="1354746"/>
    <lineage>
        <taxon>Eukaryota</taxon>
        <taxon>Fungi</taxon>
        <taxon>Fungi incertae sedis</taxon>
        <taxon>Microsporidia</taxon>
        <taxon>Ordosporidae</taxon>
        <taxon>Ordospora</taxon>
    </lineage>
</organism>
<evidence type="ECO:0000256" key="6">
    <source>
        <dbReference type="ARBA" id="ARBA00023136"/>
    </source>
</evidence>
<keyword evidence="5 8" id="KW-1133">Transmembrane helix</keyword>
<dbReference type="GO" id="GO:0005789">
    <property type="term" value="C:endoplasmic reticulum membrane"/>
    <property type="evidence" value="ECO:0007669"/>
    <property type="project" value="TreeGrafter"/>
</dbReference>
<name>A0A0B2UJ93_9MICR</name>
<sequence>MFGIMTIAYGALFLLNAVVILDDRRFLSRVGLPLSSDARHTLGSSRKKMVELVRAIKTVTKIPLIILNTLCITYEIFLG</sequence>
<evidence type="ECO:0000256" key="4">
    <source>
        <dbReference type="ARBA" id="ARBA00022927"/>
    </source>
</evidence>
<comment type="caution">
    <text evidence="9">The sequence shown here is derived from an EMBL/GenBank/DDBJ whole genome shotgun (WGS) entry which is preliminary data.</text>
</comment>
<evidence type="ECO:0000313" key="9">
    <source>
        <dbReference type="EMBL" id="KHN69055.1"/>
    </source>
</evidence>
<dbReference type="EMBL" id="JOKQ01000010">
    <property type="protein sequence ID" value="KHN69055.1"/>
    <property type="molecule type" value="Genomic_DNA"/>
</dbReference>
<dbReference type="GO" id="GO:0015031">
    <property type="term" value="P:protein transport"/>
    <property type="evidence" value="ECO:0007669"/>
    <property type="project" value="UniProtKB-KW"/>
</dbReference>
<comment type="subcellular location">
    <subcellularLocation>
        <location evidence="1">Membrane</location>
    </subcellularLocation>
</comment>
<evidence type="ECO:0000256" key="7">
    <source>
        <dbReference type="ARBA" id="ARBA00024203"/>
    </source>
</evidence>
<dbReference type="RefSeq" id="XP_014563097.1">
    <property type="nucleotide sequence ID" value="XM_014707611.1"/>
</dbReference>
<dbReference type="VEuPathDB" id="MicrosporidiaDB:M896_100390"/>
<evidence type="ECO:0000313" key="10">
    <source>
        <dbReference type="Proteomes" id="UP000031056"/>
    </source>
</evidence>
<keyword evidence="10" id="KW-1185">Reference proteome</keyword>
<evidence type="ECO:0000256" key="1">
    <source>
        <dbReference type="ARBA" id="ARBA00004370"/>
    </source>
</evidence>
<dbReference type="OrthoDB" id="15356at2759"/>
<gene>
    <name evidence="9" type="ORF">M896_100390</name>
</gene>
<dbReference type="GO" id="GO:0006888">
    <property type="term" value="P:endoplasmic reticulum to Golgi vesicle-mediated transport"/>
    <property type="evidence" value="ECO:0007669"/>
    <property type="project" value="TreeGrafter"/>
</dbReference>
<dbReference type="STRING" id="1354746.A0A0B2UJ93"/>
<dbReference type="InterPro" id="IPR013880">
    <property type="entry name" value="Yos1"/>
</dbReference>
<evidence type="ECO:0000256" key="2">
    <source>
        <dbReference type="ARBA" id="ARBA00022448"/>
    </source>
</evidence>
<reference evidence="9 10" key="1">
    <citation type="journal article" date="2014" name="MBio">
        <title>The Ordospora colligata genome; evolution of extreme reduction in microsporidia and host-to-parasite horizontal gene transfer.</title>
        <authorList>
            <person name="Pombert J.-F."/>
            <person name="Haag K.L."/>
            <person name="Beidas S."/>
            <person name="Ebert D."/>
            <person name="Keeling P.J."/>
        </authorList>
    </citation>
    <scope>NUCLEOTIDE SEQUENCE [LARGE SCALE GENOMIC DNA]</scope>
    <source>
        <strain evidence="9 10">OC4</strain>
    </source>
</reference>
<feature type="transmembrane region" description="Helical" evidence="8">
    <location>
        <begin position="6"/>
        <end position="22"/>
    </location>
</feature>
<protein>
    <submittedName>
        <fullName evidence="9">Yos1-like protein</fullName>
    </submittedName>
</protein>